<dbReference type="GO" id="GO:0045892">
    <property type="term" value="P:negative regulation of DNA-templated transcription"/>
    <property type="evidence" value="ECO:0007669"/>
    <property type="project" value="TreeGrafter"/>
</dbReference>
<dbReference type="EMBL" id="RJSE01000007">
    <property type="protein sequence ID" value="RNL62525.1"/>
    <property type="molecule type" value="Genomic_DNA"/>
</dbReference>
<dbReference type="SUPFAM" id="SSF46785">
    <property type="entry name" value="Winged helix' DNA-binding domain"/>
    <property type="match status" value="1"/>
</dbReference>
<gene>
    <name evidence="10" type="ORF">EFK50_12205</name>
</gene>
<accession>A0A3N0CGG3</accession>
<dbReference type="InterPro" id="IPR014757">
    <property type="entry name" value="Tscrpt_reg_IclR_C"/>
</dbReference>
<dbReference type="Gene3D" id="3.30.450.40">
    <property type="match status" value="1"/>
</dbReference>
<evidence type="ECO:0000313" key="11">
    <source>
        <dbReference type="Proteomes" id="UP000267128"/>
    </source>
</evidence>
<dbReference type="OrthoDB" id="7274111at2"/>
<evidence type="ECO:0000259" key="9">
    <source>
        <dbReference type="PROSITE" id="PS51078"/>
    </source>
</evidence>
<reference evidence="10 11" key="1">
    <citation type="submission" date="2018-11" db="EMBL/GenBank/DDBJ databases">
        <authorList>
            <person name="Li F."/>
        </authorList>
    </citation>
    <scope>NUCLEOTIDE SEQUENCE [LARGE SCALE GENOMIC DNA]</scope>
    <source>
        <strain evidence="10 11">Gsoil 097</strain>
    </source>
</reference>
<comment type="function">
    <text evidence="5">May be an activator protein for the gylABX operon.</text>
</comment>
<dbReference type="InterPro" id="IPR050707">
    <property type="entry name" value="HTH_MetabolicPath_Reg"/>
</dbReference>
<dbReference type="InterPro" id="IPR005471">
    <property type="entry name" value="Tscrpt_reg_IclR_N"/>
</dbReference>
<dbReference type="SUPFAM" id="SSF55781">
    <property type="entry name" value="GAF domain-like"/>
    <property type="match status" value="1"/>
</dbReference>
<dbReference type="GO" id="GO:0003700">
    <property type="term" value="F:DNA-binding transcription factor activity"/>
    <property type="evidence" value="ECO:0007669"/>
    <property type="project" value="TreeGrafter"/>
</dbReference>
<feature type="region of interest" description="Disordered" evidence="7">
    <location>
        <begin position="1"/>
        <end position="31"/>
    </location>
</feature>
<evidence type="ECO:0000256" key="3">
    <source>
        <dbReference type="ARBA" id="ARBA00023125"/>
    </source>
</evidence>
<dbReference type="InterPro" id="IPR029016">
    <property type="entry name" value="GAF-like_dom_sf"/>
</dbReference>
<evidence type="ECO:0000256" key="5">
    <source>
        <dbReference type="ARBA" id="ARBA00058938"/>
    </source>
</evidence>
<dbReference type="PANTHER" id="PTHR30136">
    <property type="entry name" value="HELIX-TURN-HELIX TRANSCRIPTIONAL REGULATOR, ICLR FAMILY"/>
    <property type="match status" value="1"/>
</dbReference>
<dbReference type="GO" id="GO:0003677">
    <property type="term" value="F:DNA binding"/>
    <property type="evidence" value="ECO:0007669"/>
    <property type="project" value="UniProtKB-KW"/>
</dbReference>
<dbReference type="Pfam" id="PF01614">
    <property type="entry name" value="IclR_C"/>
    <property type="match status" value="1"/>
</dbReference>
<evidence type="ECO:0000256" key="1">
    <source>
        <dbReference type="ARBA" id="ARBA00022798"/>
    </source>
</evidence>
<name>A0A3N0CGG3_9ACTN</name>
<feature type="domain" description="IclR-ED" evidence="9">
    <location>
        <begin position="98"/>
        <end position="281"/>
    </location>
</feature>
<dbReference type="PROSITE" id="PS51078">
    <property type="entry name" value="ICLR_ED"/>
    <property type="match status" value="1"/>
</dbReference>
<evidence type="ECO:0000256" key="4">
    <source>
        <dbReference type="ARBA" id="ARBA00023163"/>
    </source>
</evidence>
<evidence type="ECO:0000313" key="10">
    <source>
        <dbReference type="EMBL" id="RNL62525.1"/>
    </source>
</evidence>
<protein>
    <recommendedName>
        <fullName evidence="6">Glycerol operon regulatory protein</fullName>
    </recommendedName>
</protein>
<dbReference type="SMART" id="SM00346">
    <property type="entry name" value="HTH_ICLR"/>
    <property type="match status" value="1"/>
</dbReference>
<organism evidence="10 11">
    <name type="scientific">Nocardioides marmoriginsengisoli</name>
    <dbReference type="NCBI Taxonomy" id="661483"/>
    <lineage>
        <taxon>Bacteria</taxon>
        <taxon>Bacillati</taxon>
        <taxon>Actinomycetota</taxon>
        <taxon>Actinomycetes</taxon>
        <taxon>Propionibacteriales</taxon>
        <taxon>Nocardioidaceae</taxon>
        <taxon>Nocardioides</taxon>
    </lineage>
</organism>
<sequence>MSPATARAAGPAGSDGDVDAANAGPPQAAGAGSIKSAERVLDLLQLIASEGSQAWTFSDLRARLDLPKSSLHGLLRVLTDRGYLDLDPDDKSYRIGVSAWQVGRSFLFAEQLATVARIHLRQARVDLNETFQVSILDGVDNVYITKEESDQPLRLVSEVGSRLPAYTTGLGKVLLAGLTVEEVEDRFRGREFVTFTPSTVASYDALKSQLDEVRAQGFAEDHGEFTEGVYCVAVPIRNAAGATVAAVSCSIPSARLQDAHATRERALAVLRTCADAISEAL</sequence>
<dbReference type="GO" id="GO:0006071">
    <property type="term" value="P:glycerol metabolic process"/>
    <property type="evidence" value="ECO:0007669"/>
    <property type="project" value="UniProtKB-KW"/>
</dbReference>
<keyword evidence="4" id="KW-0804">Transcription</keyword>
<dbReference type="Pfam" id="PF09339">
    <property type="entry name" value="HTH_IclR"/>
    <property type="match status" value="1"/>
</dbReference>
<evidence type="ECO:0000256" key="2">
    <source>
        <dbReference type="ARBA" id="ARBA00023015"/>
    </source>
</evidence>
<comment type="caution">
    <text evidence="10">The sequence shown here is derived from an EMBL/GenBank/DDBJ whole genome shotgun (WGS) entry which is preliminary data.</text>
</comment>
<dbReference type="InterPro" id="IPR036390">
    <property type="entry name" value="WH_DNA-bd_sf"/>
</dbReference>
<dbReference type="AlphaFoldDB" id="A0A3N0CGG3"/>
<keyword evidence="1" id="KW-0319">Glycerol metabolism</keyword>
<dbReference type="FunFam" id="1.10.10.10:FF:000056">
    <property type="entry name" value="IclR family transcriptional regulator"/>
    <property type="match status" value="1"/>
</dbReference>
<dbReference type="InterPro" id="IPR036388">
    <property type="entry name" value="WH-like_DNA-bd_sf"/>
</dbReference>
<dbReference type="Proteomes" id="UP000267128">
    <property type="component" value="Unassembled WGS sequence"/>
</dbReference>
<keyword evidence="2" id="KW-0805">Transcription regulation</keyword>
<keyword evidence="11" id="KW-1185">Reference proteome</keyword>
<feature type="compositionally biased region" description="Low complexity" evidence="7">
    <location>
        <begin position="20"/>
        <end position="31"/>
    </location>
</feature>
<feature type="domain" description="HTH iclR-type" evidence="8">
    <location>
        <begin position="34"/>
        <end position="97"/>
    </location>
</feature>
<keyword evidence="3" id="KW-0238">DNA-binding</keyword>
<evidence type="ECO:0000256" key="6">
    <source>
        <dbReference type="ARBA" id="ARBA00070406"/>
    </source>
</evidence>
<evidence type="ECO:0000259" key="8">
    <source>
        <dbReference type="PROSITE" id="PS51077"/>
    </source>
</evidence>
<evidence type="ECO:0000256" key="7">
    <source>
        <dbReference type="SAM" id="MobiDB-lite"/>
    </source>
</evidence>
<dbReference type="Gene3D" id="1.10.10.10">
    <property type="entry name" value="Winged helix-like DNA-binding domain superfamily/Winged helix DNA-binding domain"/>
    <property type="match status" value="1"/>
</dbReference>
<dbReference type="PROSITE" id="PS51077">
    <property type="entry name" value="HTH_ICLR"/>
    <property type="match status" value="1"/>
</dbReference>
<proteinExistence type="predicted"/>
<dbReference type="PANTHER" id="PTHR30136:SF24">
    <property type="entry name" value="HTH-TYPE TRANSCRIPTIONAL REPRESSOR ALLR"/>
    <property type="match status" value="1"/>
</dbReference>